<accession>A0A060NMN1</accession>
<dbReference type="AlphaFoldDB" id="A0A060NMN1"/>
<gene>
    <name evidence="1" type="ORF">SMCB_0412</name>
</gene>
<dbReference type="OrthoDB" id="9181830at2"/>
<dbReference type="RefSeq" id="WP_045534688.1">
    <property type="nucleotide sequence ID" value="NZ_AP014569.1"/>
</dbReference>
<dbReference type="HOGENOM" id="CLU_193591_0_0_4"/>
<sequence length="83" mass="9303">MAQVTIYVEDEALQAARAAAARQQLSLSQWFAQFAAAEKRRHQSDWATFYAELDALGHPGDDDFPTLEALRAGQVPDLPRESW</sequence>
<evidence type="ECO:0000313" key="1">
    <source>
        <dbReference type="EMBL" id="BAO82640.1"/>
    </source>
</evidence>
<proteinExistence type="predicted"/>
<dbReference type="KEGG" id="cbab:SMCB_0412"/>
<protein>
    <submittedName>
        <fullName evidence="1">Uncharacterized protein</fullName>
    </submittedName>
</protein>
<keyword evidence="2" id="KW-1185">Reference proteome</keyword>
<dbReference type="Proteomes" id="UP000066014">
    <property type="component" value="Chromosome"/>
</dbReference>
<evidence type="ECO:0000313" key="2">
    <source>
        <dbReference type="Proteomes" id="UP000066014"/>
    </source>
</evidence>
<organism evidence="1 2">
    <name type="scientific">Serpentinimonas maccroryi</name>
    <dbReference type="NCBI Taxonomy" id="1458426"/>
    <lineage>
        <taxon>Bacteria</taxon>
        <taxon>Pseudomonadati</taxon>
        <taxon>Pseudomonadota</taxon>
        <taxon>Betaproteobacteria</taxon>
        <taxon>Burkholderiales</taxon>
        <taxon>Comamonadaceae</taxon>
        <taxon>Serpentinimonas</taxon>
    </lineage>
</organism>
<dbReference type="STRING" id="1458426.SMCB_0412"/>
<reference evidence="1 2" key="1">
    <citation type="journal article" date="2014" name="Nat. Commun.">
        <title>Physiological and genomic features of highly alkaliphilic hydrogen-utilizing Betaproteobacteria from a continental serpentinizing site.</title>
        <authorList>
            <person name="Suzuki S."/>
            <person name="Kuenen J.G."/>
            <person name="Schipper K."/>
            <person name="van der Velde S."/>
            <person name="Ishii S."/>
            <person name="Wu A."/>
            <person name="Sorokin D.Y."/>
            <person name="Tenney A."/>
            <person name="Meng X.Y."/>
            <person name="Morrill P.L."/>
            <person name="Kamagata Y."/>
            <person name="Muyzer G."/>
            <person name="Nealson K.H."/>
        </authorList>
    </citation>
    <scope>NUCLEOTIDE SEQUENCE [LARGE SCALE GENOMIC DNA]</scope>
    <source>
        <strain evidence="1 2">B1</strain>
    </source>
</reference>
<dbReference type="EMBL" id="AP014569">
    <property type="protein sequence ID" value="BAO82640.1"/>
    <property type="molecule type" value="Genomic_DNA"/>
</dbReference>
<name>A0A060NMN1_9BURK</name>